<evidence type="ECO:0000313" key="2">
    <source>
        <dbReference type="Proteomes" id="UP000735302"/>
    </source>
</evidence>
<proteinExistence type="predicted"/>
<keyword evidence="2" id="KW-1185">Reference proteome</keyword>
<dbReference type="EMBL" id="BLXT01002928">
    <property type="protein sequence ID" value="GFN99010.1"/>
    <property type="molecule type" value="Genomic_DNA"/>
</dbReference>
<reference evidence="1 2" key="1">
    <citation type="journal article" date="2021" name="Elife">
        <title>Chloroplast acquisition without the gene transfer in kleptoplastic sea slugs, Plakobranchus ocellatus.</title>
        <authorList>
            <person name="Maeda T."/>
            <person name="Takahashi S."/>
            <person name="Yoshida T."/>
            <person name="Shimamura S."/>
            <person name="Takaki Y."/>
            <person name="Nagai Y."/>
            <person name="Toyoda A."/>
            <person name="Suzuki Y."/>
            <person name="Arimoto A."/>
            <person name="Ishii H."/>
            <person name="Satoh N."/>
            <person name="Nishiyama T."/>
            <person name="Hasebe M."/>
            <person name="Maruyama T."/>
            <person name="Minagawa J."/>
            <person name="Obokata J."/>
            <person name="Shigenobu S."/>
        </authorList>
    </citation>
    <scope>NUCLEOTIDE SEQUENCE [LARGE SCALE GENOMIC DNA]</scope>
</reference>
<gene>
    <name evidence="1" type="ORF">PoB_002551600</name>
</gene>
<dbReference type="Proteomes" id="UP000735302">
    <property type="component" value="Unassembled WGS sequence"/>
</dbReference>
<comment type="caution">
    <text evidence="1">The sequence shown here is derived from an EMBL/GenBank/DDBJ whole genome shotgun (WGS) entry which is preliminary data.</text>
</comment>
<name>A0AAV3ZWU1_9GAST</name>
<sequence>MIGMHLMGYELLSTGSSGGVSGKRISVRSAGTVLSRFEPRHRRPGLTEGQKAGVHFGVNDPRPAYDGVNRNVEDVSVRLHNWDLLVKNVRAFYRIVASLSALGSARTPYCRGFEPQLTADALVGRGAESLRSLRA</sequence>
<evidence type="ECO:0000313" key="1">
    <source>
        <dbReference type="EMBL" id="GFN99010.1"/>
    </source>
</evidence>
<protein>
    <submittedName>
        <fullName evidence="1">Protein daple</fullName>
    </submittedName>
</protein>
<accession>A0AAV3ZWU1</accession>
<dbReference type="AlphaFoldDB" id="A0AAV3ZWU1"/>
<organism evidence="1 2">
    <name type="scientific">Plakobranchus ocellatus</name>
    <dbReference type="NCBI Taxonomy" id="259542"/>
    <lineage>
        <taxon>Eukaryota</taxon>
        <taxon>Metazoa</taxon>
        <taxon>Spiralia</taxon>
        <taxon>Lophotrochozoa</taxon>
        <taxon>Mollusca</taxon>
        <taxon>Gastropoda</taxon>
        <taxon>Heterobranchia</taxon>
        <taxon>Euthyneura</taxon>
        <taxon>Panpulmonata</taxon>
        <taxon>Sacoglossa</taxon>
        <taxon>Placobranchoidea</taxon>
        <taxon>Plakobranchidae</taxon>
        <taxon>Plakobranchus</taxon>
    </lineage>
</organism>